<evidence type="ECO:0000313" key="4">
    <source>
        <dbReference type="Proteomes" id="UP000824089"/>
    </source>
</evidence>
<reference evidence="3" key="1">
    <citation type="submission" date="2020-10" db="EMBL/GenBank/DDBJ databases">
        <authorList>
            <person name="Gilroy R."/>
        </authorList>
    </citation>
    <scope>NUCLEOTIDE SEQUENCE</scope>
    <source>
        <strain evidence="3">CHK195-4489</strain>
    </source>
</reference>
<dbReference type="AlphaFoldDB" id="A0A9D1I9M3"/>
<protein>
    <submittedName>
        <fullName evidence="3">DUF881 domain-containing protein</fullName>
    </submittedName>
</protein>
<proteinExistence type="inferred from homology"/>
<comment type="caution">
    <text evidence="3">The sequence shown here is derived from an EMBL/GenBank/DDBJ whole genome shotgun (WGS) entry which is preliminary data.</text>
</comment>
<dbReference type="InterPro" id="IPR010273">
    <property type="entry name" value="DUF881"/>
</dbReference>
<reference evidence="3" key="2">
    <citation type="journal article" date="2021" name="PeerJ">
        <title>Extensive microbial diversity within the chicken gut microbiome revealed by metagenomics and culture.</title>
        <authorList>
            <person name="Gilroy R."/>
            <person name="Ravi A."/>
            <person name="Getino M."/>
            <person name="Pursley I."/>
            <person name="Horton D.L."/>
            <person name="Alikhan N.F."/>
            <person name="Baker D."/>
            <person name="Gharbi K."/>
            <person name="Hall N."/>
            <person name="Watson M."/>
            <person name="Adriaenssens E.M."/>
            <person name="Foster-Nyarko E."/>
            <person name="Jarju S."/>
            <person name="Secka A."/>
            <person name="Antonio M."/>
            <person name="Oren A."/>
            <person name="Chaudhuri R.R."/>
            <person name="La Ragione R."/>
            <person name="Hildebrand F."/>
            <person name="Pallen M.J."/>
        </authorList>
    </citation>
    <scope>NUCLEOTIDE SEQUENCE</scope>
    <source>
        <strain evidence="3">CHK195-4489</strain>
    </source>
</reference>
<dbReference type="PANTHER" id="PTHR37313">
    <property type="entry name" value="UPF0749 PROTEIN RV1825"/>
    <property type="match status" value="1"/>
</dbReference>
<dbReference type="EMBL" id="DVMM01000086">
    <property type="protein sequence ID" value="HIU29505.1"/>
    <property type="molecule type" value="Genomic_DNA"/>
</dbReference>
<evidence type="ECO:0000313" key="3">
    <source>
        <dbReference type="EMBL" id="HIU29505.1"/>
    </source>
</evidence>
<gene>
    <name evidence="3" type="ORF">IAD50_04310</name>
</gene>
<name>A0A9D1I9M3_9CLOT</name>
<accession>A0A9D1I9M3</accession>
<dbReference type="Proteomes" id="UP000824089">
    <property type="component" value="Unassembled WGS sequence"/>
</dbReference>
<dbReference type="Gene3D" id="3.30.70.1880">
    <property type="entry name" value="Protein of unknown function DUF881"/>
    <property type="match status" value="1"/>
</dbReference>
<organism evidence="3 4">
    <name type="scientific">Candidatus Egerieisoma faecipullorum</name>
    <dbReference type="NCBI Taxonomy" id="2840963"/>
    <lineage>
        <taxon>Bacteria</taxon>
        <taxon>Bacillati</taxon>
        <taxon>Bacillota</taxon>
        <taxon>Clostridia</taxon>
        <taxon>Eubacteriales</taxon>
        <taxon>Clostridiaceae</taxon>
        <taxon>Clostridiaceae incertae sedis</taxon>
        <taxon>Candidatus Egerieisoma</taxon>
    </lineage>
</organism>
<dbReference type="PANTHER" id="PTHR37313:SF2">
    <property type="entry name" value="UPF0749 PROTEIN YLXX"/>
    <property type="match status" value="1"/>
</dbReference>
<dbReference type="Pfam" id="PF05949">
    <property type="entry name" value="DUF881"/>
    <property type="match status" value="1"/>
</dbReference>
<evidence type="ECO:0000256" key="1">
    <source>
        <dbReference type="ARBA" id="ARBA00009108"/>
    </source>
</evidence>
<comment type="similarity">
    <text evidence="1">Belongs to the UPF0749 family.</text>
</comment>
<evidence type="ECO:0000256" key="2">
    <source>
        <dbReference type="SAM" id="Coils"/>
    </source>
</evidence>
<sequence>MEKRQKRTRLQNASCVMLILVLLGFVISAQIKSVAMEQKKTESAKQEQIAQYEEKIAQLEAELAENKAQYAVLSDKYNAEMKSLYENDKQFYELYKKYETDVEQYKFYAGLTTVSGPGIDIGLDDAQKKYESMSTFIVHDIYINEIINILRIAGAQAISVNGERIVAMSETLCLGPSIRVNNTKLFAPYHIEAIGDPQTLLAAVKSSAIYETMLKENLIVDPVIKEQI</sequence>
<feature type="non-terminal residue" evidence="3">
    <location>
        <position position="228"/>
    </location>
</feature>
<feature type="coiled-coil region" evidence="2">
    <location>
        <begin position="35"/>
        <end position="76"/>
    </location>
</feature>
<keyword evidence="2" id="KW-0175">Coiled coil</keyword>